<dbReference type="GO" id="GO:0008270">
    <property type="term" value="F:zinc ion binding"/>
    <property type="evidence" value="ECO:0007669"/>
    <property type="project" value="UniProtKB-KW"/>
</dbReference>
<feature type="domain" description="C2H2-type" evidence="2">
    <location>
        <begin position="64"/>
        <end position="95"/>
    </location>
</feature>
<evidence type="ECO:0000259" key="2">
    <source>
        <dbReference type="PROSITE" id="PS50157"/>
    </source>
</evidence>
<evidence type="ECO:0000313" key="4">
    <source>
        <dbReference type="Proteomes" id="UP000703661"/>
    </source>
</evidence>
<dbReference type="PROSITE" id="PS00028">
    <property type="entry name" value="ZINC_FINGER_C2H2_1"/>
    <property type="match status" value="1"/>
</dbReference>
<evidence type="ECO:0000313" key="3">
    <source>
        <dbReference type="EMBL" id="KAG0015227.1"/>
    </source>
</evidence>
<reference evidence="3" key="1">
    <citation type="journal article" date="2020" name="Fungal Divers.">
        <title>Resolving the Mortierellaceae phylogeny through synthesis of multi-gene phylogenetics and phylogenomics.</title>
        <authorList>
            <person name="Vandepol N."/>
            <person name="Liber J."/>
            <person name="Desiro A."/>
            <person name="Na H."/>
            <person name="Kennedy M."/>
            <person name="Barry K."/>
            <person name="Grigoriev I.V."/>
            <person name="Miller A.N."/>
            <person name="O'Donnell K."/>
            <person name="Stajich J.E."/>
            <person name="Bonito G."/>
        </authorList>
    </citation>
    <scope>NUCLEOTIDE SEQUENCE</scope>
    <source>
        <strain evidence="3">NRRL 2769</strain>
    </source>
</reference>
<protein>
    <recommendedName>
        <fullName evidence="2">C2H2-type domain-containing protein</fullName>
    </recommendedName>
</protein>
<keyword evidence="1" id="KW-0863">Zinc-finger</keyword>
<evidence type="ECO:0000256" key="1">
    <source>
        <dbReference type="PROSITE-ProRule" id="PRU00042"/>
    </source>
</evidence>
<gene>
    <name evidence="3" type="ORF">BGZ80_009967</name>
</gene>
<feature type="domain" description="C2H2-type" evidence="2">
    <location>
        <begin position="14"/>
        <end position="37"/>
    </location>
</feature>
<organism evidence="3 4">
    <name type="scientific">Entomortierella chlamydospora</name>
    <dbReference type="NCBI Taxonomy" id="101097"/>
    <lineage>
        <taxon>Eukaryota</taxon>
        <taxon>Fungi</taxon>
        <taxon>Fungi incertae sedis</taxon>
        <taxon>Mucoromycota</taxon>
        <taxon>Mortierellomycotina</taxon>
        <taxon>Mortierellomycetes</taxon>
        <taxon>Mortierellales</taxon>
        <taxon>Mortierellaceae</taxon>
        <taxon>Entomortierella</taxon>
    </lineage>
</organism>
<proteinExistence type="predicted"/>
<dbReference type="PROSITE" id="PS50157">
    <property type="entry name" value="ZINC_FINGER_C2H2_2"/>
    <property type="match status" value="2"/>
</dbReference>
<keyword evidence="1" id="KW-0479">Metal-binding</keyword>
<dbReference type="AlphaFoldDB" id="A0A9P6T0C5"/>
<keyword evidence="4" id="KW-1185">Reference proteome</keyword>
<sequence>MASTPLDLETETRLPCVHCGSQFSSQKQLTTHKSEYHCKTCMVQVIDSKGTKLSLTVHRINGYLECPKCTERFDTRTDIRRHVSETCCSSESEEPDDFEDNNLPIVVPKEFPLPTIPVRSPIPQKRSVEELTATACKKSGSTAHDKKTTVLLMDHLEMVPVTFQSRSGEKVALIHLTELSDIPADEQFTVSVDPSLILRFQEADTVRNSMPVPVAGLEYVMSLSPYKSKIRRRKFIEMEQKFSELLNTDWVVRPQLRFVCPKIPAGSILLNTRNGEAVIVNCIEGYGRKKMIDAHHEPFLIKKGVATMTSLPPSEETRYRNVWPLTMNSADGEKMVVGTKSFNGLVTSSLRLDKVDSPSLGGTTLSFMLNDSTDSQATKIFLDEESVHEALEIANDSNAWCVSKEDALEQLRQVRSKFDSASTYFLCRASGSITNEHNMMPYTVFTLANSDSLQKGSGYGAAVLFNTIGENVIRHGSEATLTKKNVESSLKLCGTEGKIVEILNNIKKLFEDGETIEILNNTAQR</sequence>
<name>A0A9P6T0C5_9FUNG</name>
<dbReference type="SMART" id="SM00355">
    <property type="entry name" value="ZnF_C2H2"/>
    <property type="match status" value="2"/>
</dbReference>
<accession>A0A9P6T0C5</accession>
<dbReference type="Proteomes" id="UP000703661">
    <property type="component" value="Unassembled WGS sequence"/>
</dbReference>
<comment type="caution">
    <text evidence="3">The sequence shown here is derived from an EMBL/GenBank/DDBJ whole genome shotgun (WGS) entry which is preliminary data.</text>
</comment>
<dbReference type="EMBL" id="JAAAID010000647">
    <property type="protein sequence ID" value="KAG0015227.1"/>
    <property type="molecule type" value="Genomic_DNA"/>
</dbReference>
<keyword evidence="1" id="KW-0862">Zinc</keyword>
<dbReference type="InterPro" id="IPR013087">
    <property type="entry name" value="Znf_C2H2_type"/>
</dbReference>